<dbReference type="AlphaFoldDB" id="A0A6A0BC54"/>
<comment type="caution">
    <text evidence="1">The sequence shown here is derived from an EMBL/GenBank/DDBJ whole genome shotgun (WGS) entry which is preliminary data.</text>
</comment>
<name>A0A6A0BC54_9LACT</name>
<accession>A0A6A0BC54</accession>
<evidence type="ECO:0000313" key="1">
    <source>
        <dbReference type="EMBL" id="GFH41397.1"/>
    </source>
</evidence>
<protein>
    <submittedName>
        <fullName evidence="1">Uncharacterized protein</fullName>
    </submittedName>
</protein>
<dbReference type="EMBL" id="BLLH01000014">
    <property type="protein sequence ID" value="GFH41397.1"/>
    <property type="molecule type" value="Genomic_DNA"/>
</dbReference>
<reference evidence="1 2" key="1">
    <citation type="submission" date="2020-02" db="EMBL/GenBank/DDBJ databases">
        <title>Draft genome sequence of Lactococcus sp. Hs20B0-1.</title>
        <authorList>
            <person name="Noda S."/>
            <person name="Yuki M."/>
            <person name="Ohkuma M."/>
        </authorList>
    </citation>
    <scope>NUCLEOTIDE SEQUENCE [LARGE SCALE GENOMIC DNA]</scope>
    <source>
        <strain evidence="1 2">Hs20B0-1</strain>
    </source>
</reference>
<dbReference type="Proteomes" id="UP000475928">
    <property type="component" value="Unassembled WGS sequence"/>
</dbReference>
<keyword evidence="2" id="KW-1185">Reference proteome</keyword>
<evidence type="ECO:0000313" key="2">
    <source>
        <dbReference type="Proteomes" id="UP000475928"/>
    </source>
</evidence>
<organism evidence="1 2">
    <name type="scientific">Pseudolactococcus insecticola</name>
    <dbReference type="NCBI Taxonomy" id="2709158"/>
    <lineage>
        <taxon>Bacteria</taxon>
        <taxon>Bacillati</taxon>
        <taxon>Bacillota</taxon>
        <taxon>Bacilli</taxon>
        <taxon>Lactobacillales</taxon>
        <taxon>Streptococcaceae</taxon>
        <taxon>Pseudolactococcus</taxon>
    </lineage>
</organism>
<sequence>MIEKTNYQLLLEIFKDESERTIAMMKTEDYSESEIHHLYETQNRLYNLINTGMFVDGQSKINFSIFDN</sequence>
<proteinExistence type="predicted"/>
<gene>
    <name evidence="1" type="ORF">Hs20B_17950</name>
</gene>
<dbReference type="RefSeq" id="WP_172357852.1">
    <property type="nucleotide sequence ID" value="NZ_BLLH01000014.1"/>
</dbReference>